<accession>A0A7W6F460</accession>
<dbReference type="SMART" id="SM00855">
    <property type="entry name" value="PGAM"/>
    <property type="match status" value="1"/>
</dbReference>
<comment type="caution">
    <text evidence="1">The sequence shown here is derived from an EMBL/GenBank/DDBJ whole genome shotgun (WGS) entry which is preliminary data.</text>
</comment>
<dbReference type="Proteomes" id="UP000538670">
    <property type="component" value="Unassembled WGS sequence"/>
</dbReference>
<dbReference type="SUPFAM" id="SSF53254">
    <property type="entry name" value="Phosphoglycerate mutase-like"/>
    <property type="match status" value="1"/>
</dbReference>
<dbReference type="PANTHER" id="PTHR48100">
    <property type="entry name" value="BROAD-SPECIFICITY PHOSPHATASE YOR283W-RELATED"/>
    <property type="match status" value="1"/>
</dbReference>
<gene>
    <name evidence="1" type="ORF">GGR48_003084</name>
</gene>
<dbReference type="AlphaFoldDB" id="A0A7W6F460"/>
<reference evidence="1 2" key="1">
    <citation type="submission" date="2020-08" db="EMBL/GenBank/DDBJ databases">
        <title>Genomic Encyclopedia of Type Strains, Phase IV (KMG-IV): sequencing the most valuable type-strain genomes for metagenomic binning, comparative biology and taxonomic classification.</title>
        <authorList>
            <person name="Goeker M."/>
        </authorList>
    </citation>
    <scope>NUCLEOTIDE SEQUENCE [LARGE SCALE GENOMIC DNA]</scope>
    <source>
        <strain evidence="1 2">DSM 19512</strain>
    </source>
</reference>
<keyword evidence="1" id="KW-0378">Hydrolase</keyword>
<dbReference type="InterPro" id="IPR050275">
    <property type="entry name" value="PGM_Phosphatase"/>
</dbReference>
<organism evidence="1 2">
    <name type="scientific">Sphingomonas pseudosanguinis</name>
    <dbReference type="NCBI Taxonomy" id="413712"/>
    <lineage>
        <taxon>Bacteria</taxon>
        <taxon>Pseudomonadati</taxon>
        <taxon>Pseudomonadota</taxon>
        <taxon>Alphaproteobacteria</taxon>
        <taxon>Sphingomonadales</taxon>
        <taxon>Sphingomonadaceae</taxon>
        <taxon>Sphingomonas</taxon>
    </lineage>
</organism>
<dbReference type="GO" id="GO:0005737">
    <property type="term" value="C:cytoplasm"/>
    <property type="evidence" value="ECO:0007669"/>
    <property type="project" value="TreeGrafter"/>
</dbReference>
<dbReference type="Gene3D" id="3.40.50.1240">
    <property type="entry name" value="Phosphoglycerate mutase-like"/>
    <property type="match status" value="1"/>
</dbReference>
<dbReference type="CDD" id="cd07067">
    <property type="entry name" value="HP_PGM_like"/>
    <property type="match status" value="1"/>
</dbReference>
<name>A0A7W6F460_9SPHN</name>
<evidence type="ECO:0000313" key="1">
    <source>
        <dbReference type="EMBL" id="MBB3880636.1"/>
    </source>
</evidence>
<sequence>MTAFRLHLLRHGEPERTGRMLGRTDSRATAAGIAACVSRARGLSIARRIASDLSRARACAEAIGPAEVDARWRELDFGDWDGLAPASIDPAALGRFWDDPDAAAPPGGERWSDLVARVGAAIAELPPEPTLIVTHGGAMRAALHVLCGFDVRTVWAFALPYASLLTLDVWDGAPRAGQVSGLVTA</sequence>
<dbReference type="InterPro" id="IPR013078">
    <property type="entry name" value="His_Pase_superF_clade-1"/>
</dbReference>
<dbReference type="EMBL" id="JACIDH010000018">
    <property type="protein sequence ID" value="MBB3880636.1"/>
    <property type="molecule type" value="Genomic_DNA"/>
</dbReference>
<dbReference type="GO" id="GO:0043755">
    <property type="term" value="F:alpha-ribazole phosphatase activity"/>
    <property type="evidence" value="ECO:0007669"/>
    <property type="project" value="UniProtKB-EC"/>
</dbReference>
<dbReference type="Pfam" id="PF00300">
    <property type="entry name" value="His_Phos_1"/>
    <property type="match status" value="1"/>
</dbReference>
<proteinExistence type="predicted"/>
<dbReference type="PANTHER" id="PTHR48100:SF1">
    <property type="entry name" value="HISTIDINE PHOSPHATASE FAMILY PROTEIN-RELATED"/>
    <property type="match status" value="1"/>
</dbReference>
<dbReference type="InterPro" id="IPR029033">
    <property type="entry name" value="His_PPase_superfam"/>
</dbReference>
<evidence type="ECO:0000313" key="2">
    <source>
        <dbReference type="Proteomes" id="UP000538670"/>
    </source>
</evidence>
<protein>
    <submittedName>
        <fullName evidence="1">Alpha-ribazole phosphatase</fullName>
        <ecNumber evidence="1">3.1.3.73</ecNumber>
    </submittedName>
</protein>
<dbReference type="RefSeq" id="WP_183952683.1">
    <property type="nucleotide sequence ID" value="NZ_JACIDH010000018.1"/>
</dbReference>
<dbReference type="EC" id="3.1.3.73" evidence="1"/>
<keyword evidence="2" id="KW-1185">Reference proteome</keyword>